<keyword evidence="3" id="KW-1185">Reference proteome</keyword>
<organism evidence="2 3">
    <name type="scientific">Cucurbitaria berberidis CBS 394.84</name>
    <dbReference type="NCBI Taxonomy" id="1168544"/>
    <lineage>
        <taxon>Eukaryota</taxon>
        <taxon>Fungi</taxon>
        <taxon>Dikarya</taxon>
        <taxon>Ascomycota</taxon>
        <taxon>Pezizomycotina</taxon>
        <taxon>Dothideomycetes</taxon>
        <taxon>Pleosporomycetidae</taxon>
        <taxon>Pleosporales</taxon>
        <taxon>Pleosporineae</taxon>
        <taxon>Cucurbitariaceae</taxon>
        <taxon>Cucurbitaria</taxon>
    </lineage>
</organism>
<dbReference type="Proteomes" id="UP000800039">
    <property type="component" value="Unassembled WGS sequence"/>
</dbReference>
<proteinExistence type="predicted"/>
<sequence length="428" mass="47018">MLDFTPGSKASIRAKARHLARKKLTAKSVAPGLIASKTKKANDKTNWLPPTVSSSTSALPNGYSRKRLSRDFDVHEEINERPTKYAKRPCFANGTCDTPVNQVKGISNDSDLKATKRSNVPVILSPYSDDEVQFIGSRRIHSSTSKVDPRRFDDGLELDGSQSTRPSGPNLRSEQSQTSNPSRRPRYLDTTGKATINTSSSISNAPTEDTIQNFCDFESRVDPVFELQESYSQKRGLRPNAYLRRPLDPSPAAPVQNQRKRKANHQDDLGGHYHKHQKKTSQYALPSFSYPEDPVGSIVNVFLDTLDHYPSHPVTDSTPATILEAMPEGDTHDLHHHWTAFDGGLAREGGDGRTSPLDLNELTEDYLTQIEAQTLNDLAASQTVKVSTIDATIMIMWGEDLGSNGNNNDANACVAGGNMQSGDQVQAS</sequence>
<gene>
    <name evidence="2" type="ORF">K460DRAFT_350695</name>
</gene>
<dbReference type="GeneID" id="63848773"/>
<evidence type="ECO:0000313" key="2">
    <source>
        <dbReference type="EMBL" id="KAF1850667.1"/>
    </source>
</evidence>
<accession>A0A9P4GRV2</accession>
<feature type="compositionally biased region" description="Polar residues" evidence="1">
    <location>
        <begin position="160"/>
        <end position="182"/>
    </location>
</feature>
<evidence type="ECO:0000256" key="1">
    <source>
        <dbReference type="SAM" id="MobiDB-lite"/>
    </source>
</evidence>
<protein>
    <submittedName>
        <fullName evidence="2">Uncharacterized protein</fullName>
    </submittedName>
</protein>
<evidence type="ECO:0000313" key="3">
    <source>
        <dbReference type="Proteomes" id="UP000800039"/>
    </source>
</evidence>
<dbReference type="AlphaFoldDB" id="A0A9P4GRV2"/>
<feature type="region of interest" description="Disordered" evidence="1">
    <location>
        <begin position="44"/>
        <end position="64"/>
    </location>
</feature>
<feature type="region of interest" description="Disordered" evidence="1">
    <location>
        <begin position="142"/>
        <end position="207"/>
    </location>
</feature>
<reference evidence="2" key="1">
    <citation type="submission" date="2020-01" db="EMBL/GenBank/DDBJ databases">
        <authorList>
            <consortium name="DOE Joint Genome Institute"/>
            <person name="Haridas S."/>
            <person name="Albert R."/>
            <person name="Binder M."/>
            <person name="Bloem J."/>
            <person name="Labutti K."/>
            <person name="Salamov A."/>
            <person name="Andreopoulos B."/>
            <person name="Baker S.E."/>
            <person name="Barry K."/>
            <person name="Bills G."/>
            <person name="Bluhm B.H."/>
            <person name="Cannon C."/>
            <person name="Castanera R."/>
            <person name="Culley D.E."/>
            <person name="Daum C."/>
            <person name="Ezra D."/>
            <person name="Gonzalez J.B."/>
            <person name="Henrissat B."/>
            <person name="Kuo A."/>
            <person name="Liang C."/>
            <person name="Lipzen A."/>
            <person name="Lutzoni F."/>
            <person name="Magnuson J."/>
            <person name="Mondo S."/>
            <person name="Nolan M."/>
            <person name="Ohm R."/>
            <person name="Pangilinan J."/>
            <person name="Park H.-J."/>
            <person name="Ramirez L."/>
            <person name="Alfaro M."/>
            <person name="Sun H."/>
            <person name="Tritt A."/>
            <person name="Yoshinaga Y."/>
            <person name="Zwiers L.-H."/>
            <person name="Turgeon B.G."/>
            <person name="Goodwin S.B."/>
            <person name="Spatafora J.W."/>
            <person name="Crous P.W."/>
            <person name="Grigoriev I.V."/>
        </authorList>
    </citation>
    <scope>NUCLEOTIDE SEQUENCE</scope>
    <source>
        <strain evidence="2">CBS 394.84</strain>
    </source>
</reference>
<feature type="region of interest" description="Disordered" evidence="1">
    <location>
        <begin position="231"/>
        <end position="274"/>
    </location>
</feature>
<dbReference type="RefSeq" id="XP_040793230.1">
    <property type="nucleotide sequence ID" value="XM_040931521.1"/>
</dbReference>
<comment type="caution">
    <text evidence="2">The sequence shown here is derived from an EMBL/GenBank/DDBJ whole genome shotgun (WGS) entry which is preliminary data.</text>
</comment>
<dbReference type="EMBL" id="ML976614">
    <property type="protein sequence ID" value="KAF1850667.1"/>
    <property type="molecule type" value="Genomic_DNA"/>
</dbReference>
<name>A0A9P4GRV2_9PLEO</name>
<feature type="compositionally biased region" description="Polar residues" evidence="1">
    <location>
        <begin position="192"/>
        <end position="207"/>
    </location>
</feature>